<dbReference type="InterPro" id="IPR007627">
    <property type="entry name" value="RNA_pol_sigma70_r2"/>
</dbReference>
<dbReference type="Pfam" id="PF04542">
    <property type="entry name" value="Sigma70_r2"/>
    <property type="match status" value="1"/>
</dbReference>
<dbReference type="Pfam" id="PF08281">
    <property type="entry name" value="Sigma70_r4_2"/>
    <property type="match status" value="1"/>
</dbReference>
<dbReference type="InterPro" id="IPR014284">
    <property type="entry name" value="RNA_pol_sigma-70_dom"/>
</dbReference>
<evidence type="ECO:0000256" key="4">
    <source>
        <dbReference type="ARBA" id="ARBA00023082"/>
    </source>
</evidence>
<reference evidence="8 9" key="1">
    <citation type="journal article" date="2019" name="Int. J. Syst. Evol. Microbiol.">
        <title>The Global Catalogue of Microorganisms (GCM) 10K type strain sequencing project: providing services to taxonomists for standard genome sequencing and annotation.</title>
        <authorList>
            <consortium name="The Broad Institute Genomics Platform"/>
            <consortium name="The Broad Institute Genome Sequencing Center for Infectious Disease"/>
            <person name="Wu L."/>
            <person name="Ma J."/>
        </authorList>
    </citation>
    <scope>NUCLEOTIDE SEQUENCE [LARGE SCALE GENOMIC DNA]</scope>
    <source>
        <strain evidence="8 9">JCM 3380</strain>
    </source>
</reference>
<evidence type="ECO:0000259" key="7">
    <source>
        <dbReference type="Pfam" id="PF08281"/>
    </source>
</evidence>
<keyword evidence="3" id="KW-0805">Transcription regulation</keyword>
<comment type="subunit">
    <text evidence="2">Interacts transiently with the RNA polymerase catalytic core formed by RpoA, RpoB, RpoC and RpoZ (2 alpha, 1 beta, 1 beta' and 1 omega subunit) to form the RNA polymerase holoenzyme that can initiate transcription.</text>
</comment>
<dbReference type="EMBL" id="BAAABU010000027">
    <property type="protein sequence ID" value="GAA0258438.1"/>
    <property type="molecule type" value="Genomic_DNA"/>
</dbReference>
<accession>A0ABN0UQS7</accession>
<organism evidence="8 9">
    <name type="scientific">Saccharothrix mutabilis subsp. mutabilis</name>
    <dbReference type="NCBI Taxonomy" id="66855"/>
    <lineage>
        <taxon>Bacteria</taxon>
        <taxon>Bacillati</taxon>
        <taxon>Actinomycetota</taxon>
        <taxon>Actinomycetes</taxon>
        <taxon>Pseudonocardiales</taxon>
        <taxon>Pseudonocardiaceae</taxon>
        <taxon>Saccharothrix</taxon>
    </lineage>
</organism>
<feature type="domain" description="RNA polymerase sigma factor 70 region 4 type 2" evidence="7">
    <location>
        <begin position="135"/>
        <end position="184"/>
    </location>
</feature>
<dbReference type="Gene3D" id="1.10.10.10">
    <property type="entry name" value="Winged helix-like DNA-binding domain superfamily/Winged helix DNA-binding domain"/>
    <property type="match status" value="1"/>
</dbReference>
<comment type="caution">
    <text evidence="8">The sequence shown here is derived from an EMBL/GenBank/DDBJ whole genome shotgun (WGS) entry which is preliminary data.</text>
</comment>
<dbReference type="InterPro" id="IPR013249">
    <property type="entry name" value="RNA_pol_sigma70_r4_t2"/>
</dbReference>
<feature type="domain" description="RNA polymerase sigma-70 region 2" evidence="6">
    <location>
        <begin position="35"/>
        <end position="99"/>
    </location>
</feature>
<proteinExistence type="inferred from homology"/>
<evidence type="ECO:0000313" key="8">
    <source>
        <dbReference type="EMBL" id="GAA0258438.1"/>
    </source>
</evidence>
<dbReference type="InterPro" id="IPR013325">
    <property type="entry name" value="RNA_pol_sigma_r2"/>
</dbReference>
<keyword evidence="4" id="KW-0731">Sigma factor</keyword>
<keyword evidence="5" id="KW-0804">Transcription</keyword>
<dbReference type="NCBIfam" id="NF007214">
    <property type="entry name" value="PRK09636.1"/>
    <property type="match status" value="1"/>
</dbReference>
<dbReference type="SUPFAM" id="SSF88659">
    <property type="entry name" value="Sigma3 and sigma4 domains of RNA polymerase sigma factors"/>
    <property type="match status" value="1"/>
</dbReference>
<gene>
    <name evidence="8" type="ORF">GCM10010492_69240</name>
</gene>
<evidence type="ECO:0000259" key="6">
    <source>
        <dbReference type="Pfam" id="PF04542"/>
    </source>
</evidence>
<dbReference type="InterPro" id="IPR036388">
    <property type="entry name" value="WH-like_DNA-bd_sf"/>
</dbReference>
<dbReference type="InterPro" id="IPR032710">
    <property type="entry name" value="NTF2-like_dom_sf"/>
</dbReference>
<dbReference type="Gene3D" id="1.10.1740.10">
    <property type="match status" value="1"/>
</dbReference>
<dbReference type="NCBIfam" id="TIGR02937">
    <property type="entry name" value="sigma70-ECF"/>
    <property type="match status" value="1"/>
</dbReference>
<evidence type="ECO:0000256" key="5">
    <source>
        <dbReference type="ARBA" id="ARBA00023163"/>
    </source>
</evidence>
<name>A0ABN0UQS7_9PSEU</name>
<dbReference type="InterPro" id="IPR013324">
    <property type="entry name" value="RNA_pol_sigma_r3/r4-like"/>
</dbReference>
<sequence>MSLSRIRPATSTESSAGRLGVVTAADETLADDFTGHRSHLVGVAYRLTGSVADAEDAVQEAWLRLAGLPDRARAEIADLRAWLTTVVGRICLDRLRSAAVRREKYVGQWLPEPLVTSSEDDPLDAVVRDDGVRMAALVLLDKLTPEQRVAFVLHDAFGVPFDSIAATLGCTVATARQHASRGRRAAAVSPPPPRVALDEQREVLEKFLAALHSGDTEAVISLLHPDAVVVGDGGGKSRTAVNVVTGRDKVARFLLGLLRKYGGLDQGEPVLVNGDVGLKFRARPDLAARVSAVVLKDGKVAAFYDFANPDKLRHVDF</sequence>
<comment type="similarity">
    <text evidence="1">Belongs to the sigma-70 factor family. ECF subfamily.</text>
</comment>
<dbReference type="InterPro" id="IPR052704">
    <property type="entry name" value="ECF_Sigma-70_Domain"/>
</dbReference>
<dbReference type="SUPFAM" id="SSF88946">
    <property type="entry name" value="Sigma2 domain of RNA polymerase sigma factors"/>
    <property type="match status" value="1"/>
</dbReference>
<evidence type="ECO:0000256" key="3">
    <source>
        <dbReference type="ARBA" id="ARBA00023015"/>
    </source>
</evidence>
<dbReference type="Gene3D" id="3.10.450.50">
    <property type="match status" value="1"/>
</dbReference>
<dbReference type="SUPFAM" id="SSF54427">
    <property type="entry name" value="NTF2-like"/>
    <property type="match status" value="1"/>
</dbReference>
<protein>
    <submittedName>
        <fullName evidence="8">Sigma-70 family RNA polymerase sigma factor</fullName>
    </submittedName>
</protein>
<evidence type="ECO:0000313" key="9">
    <source>
        <dbReference type="Proteomes" id="UP001500416"/>
    </source>
</evidence>
<evidence type="ECO:0000256" key="1">
    <source>
        <dbReference type="ARBA" id="ARBA00010641"/>
    </source>
</evidence>
<evidence type="ECO:0000256" key="2">
    <source>
        <dbReference type="ARBA" id="ARBA00011344"/>
    </source>
</evidence>
<dbReference type="PANTHER" id="PTHR30173:SF36">
    <property type="entry name" value="ECF RNA POLYMERASE SIGMA FACTOR SIGJ"/>
    <property type="match status" value="1"/>
</dbReference>
<dbReference type="Proteomes" id="UP001500416">
    <property type="component" value="Unassembled WGS sequence"/>
</dbReference>
<keyword evidence="9" id="KW-1185">Reference proteome</keyword>
<dbReference type="PANTHER" id="PTHR30173">
    <property type="entry name" value="SIGMA 19 FACTOR"/>
    <property type="match status" value="1"/>
</dbReference>